<reference evidence="7 8" key="1">
    <citation type="submission" date="2024-02" db="EMBL/GenBank/DDBJ databases">
        <authorList>
            <person name="Chen Y."/>
            <person name="Shah S."/>
            <person name="Dougan E. K."/>
            <person name="Thang M."/>
            <person name="Chan C."/>
        </authorList>
    </citation>
    <scope>NUCLEOTIDE SEQUENCE [LARGE SCALE GENOMIC DNA]</scope>
</reference>
<dbReference type="PANTHER" id="PTHR10465:SF0">
    <property type="entry name" value="SARCALUMENIN"/>
    <property type="match status" value="1"/>
</dbReference>
<evidence type="ECO:0000256" key="2">
    <source>
        <dbReference type="ARBA" id="ARBA00022741"/>
    </source>
</evidence>
<evidence type="ECO:0000313" key="7">
    <source>
        <dbReference type="EMBL" id="CAK9107557.1"/>
    </source>
</evidence>
<organism evidence="7 8">
    <name type="scientific">Durusdinium trenchii</name>
    <dbReference type="NCBI Taxonomy" id="1381693"/>
    <lineage>
        <taxon>Eukaryota</taxon>
        <taxon>Sar</taxon>
        <taxon>Alveolata</taxon>
        <taxon>Dinophyceae</taxon>
        <taxon>Suessiales</taxon>
        <taxon>Symbiodiniaceae</taxon>
        <taxon>Durusdinium</taxon>
    </lineage>
</organism>
<keyword evidence="5" id="KW-0472">Membrane</keyword>
<dbReference type="InterPro" id="IPR045063">
    <property type="entry name" value="Dynamin_N"/>
</dbReference>
<dbReference type="Gene3D" id="3.40.50.300">
    <property type="entry name" value="P-loop containing nucleotide triphosphate hydrolases"/>
    <property type="match status" value="1"/>
</dbReference>
<dbReference type="EMBL" id="CAXAMN010027006">
    <property type="protein sequence ID" value="CAK9107557.1"/>
    <property type="molecule type" value="Genomic_DNA"/>
</dbReference>
<dbReference type="InterPro" id="IPR027094">
    <property type="entry name" value="Mitofusin_fam"/>
</dbReference>
<name>A0ABP0S5B3_9DINO</name>
<keyword evidence="4" id="KW-0342">GTP-binding</keyword>
<proteinExistence type="predicted"/>
<evidence type="ECO:0000256" key="5">
    <source>
        <dbReference type="ARBA" id="ARBA00023136"/>
    </source>
</evidence>
<keyword evidence="2" id="KW-0547">Nucleotide-binding</keyword>
<dbReference type="PANTHER" id="PTHR10465">
    <property type="entry name" value="TRANSMEMBRANE GTPASE FZO1"/>
    <property type="match status" value="1"/>
</dbReference>
<evidence type="ECO:0000313" key="8">
    <source>
        <dbReference type="Proteomes" id="UP001642484"/>
    </source>
</evidence>
<dbReference type="SUPFAM" id="SSF52540">
    <property type="entry name" value="P-loop containing nucleoside triphosphate hydrolases"/>
    <property type="match status" value="1"/>
</dbReference>
<keyword evidence="8" id="KW-1185">Reference proteome</keyword>
<evidence type="ECO:0000256" key="4">
    <source>
        <dbReference type="ARBA" id="ARBA00023134"/>
    </source>
</evidence>
<sequence>MPAKKVQEPRMADFRRFAQLQEMLRVSCTCVREFTRRRFDALAKEAPDLADDCKELKELQASNSLLDLGRHVHGIESLVQRIETKEKLRIIFIGPLKAGKSSLINLLLSSSLPNFEMLLPVDNKAATNCIWKVESSPERRGCVFWNDVLQKEWLLDDLHPEVLRTDMAHFLEEKFAREANPSGHGEICIQVPLDVFNPFGCHYSLVDTPGFTESEEYRRLVQRFLQDHSHIACMVCPLTEGTAVPERTQKMLELNSYSKTFWVLTRYDLAMTLKPGKKFKGMTKRQAADGLVSQFRREIGSSLARVFVHAGGLLQDPDDEANEVLQKHLPLDEAQSWLRDIQNYVKEIFMLQQQEQMVLGSQSRTAMHRMAELTDEYRKRLNSSQGSVAASDYYAQEMQAAVEDAAADLEREVRQEIETVRTDILQELCKRTGDEVNEEGGPGKWIRHKYIEKLLSKLVPKIETEMQTRLDSAMMRAQEKTFKVAMRLLKEAGLDASRASPLLLGGVVGAAVAGIALLGFGAKYALEAHPFWTRDTANKEVVAEIQRTNHWGILSQVASARGKSQLLSNAARFRYKFSELLLSNGASTEVLRSLFPDLSLLEKVKAKLYFCCRDIEEFLEAEALGERAYRDLSSCSLKIVQRDWLSIVDQTSAYVEENVRTDAVQGGILASLFALRTEALVRSRMLREARHTVTIFSKAFPRSYSGLGLRRLCGYFVALP</sequence>
<evidence type="ECO:0000256" key="3">
    <source>
        <dbReference type="ARBA" id="ARBA00022801"/>
    </source>
</evidence>
<gene>
    <name evidence="7" type="ORF">CCMP2556_LOCUS50187</name>
</gene>
<evidence type="ECO:0000256" key="1">
    <source>
        <dbReference type="ARBA" id="ARBA00004370"/>
    </source>
</evidence>
<feature type="domain" description="Dynamin N-terminal" evidence="6">
    <location>
        <begin position="90"/>
        <end position="243"/>
    </location>
</feature>
<comment type="subcellular location">
    <subcellularLocation>
        <location evidence="1">Membrane</location>
    </subcellularLocation>
</comment>
<dbReference type="Proteomes" id="UP001642484">
    <property type="component" value="Unassembled WGS sequence"/>
</dbReference>
<keyword evidence="3" id="KW-0378">Hydrolase</keyword>
<protein>
    <recommendedName>
        <fullName evidence="6">Dynamin N-terminal domain-containing protein</fullName>
    </recommendedName>
</protein>
<dbReference type="InterPro" id="IPR027417">
    <property type="entry name" value="P-loop_NTPase"/>
</dbReference>
<evidence type="ECO:0000259" key="6">
    <source>
        <dbReference type="Pfam" id="PF00350"/>
    </source>
</evidence>
<comment type="caution">
    <text evidence="7">The sequence shown here is derived from an EMBL/GenBank/DDBJ whole genome shotgun (WGS) entry which is preliminary data.</text>
</comment>
<dbReference type="Pfam" id="PF00350">
    <property type="entry name" value="Dynamin_N"/>
    <property type="match status" value="1"/>
</dbReference>
<accession>A0ABP0S5B3</accession>